<feature type="chain" id="PRO_5012851050" description="Lipoprotein LprG" evidence="1">
    <location>
        <begin position="24"/>
        <end position="255"/>
    </location>
</feature>
<dbReference type="OrthoDB" id="3389388at2"/>
<evidence type="ECO:0008006" key="4">
    <source>
        <dbReference type="Google" id="ProtNLM"/>
    </source>
</evidence>
<gene>
    <name evidence="2" type="ORF">SAMN05421812_103556</name>
</gene>
<dbReference type="Proteomes" id="UP000198362">
    <property type="component" value="Unassembled WGS sequence"/>
</dbReference>
<sequence>MRTPKLAVVTAAVLFALVGCGQAADSGTGSPAAATTTAPADPATQIAAAGKKVDESSFKFSYETASMKAQGVRHQPSQSVQMALTGESEGQQIKIDVIAIGEDVWTKMDLGLDPGDDPTMQGLAEGLGKWQKSTAADEEGMPFAGAGAQAMGTSMTKGLKDLKETAPGTFTGTVDITVNTDLDLTEDEETIKALGDKVKALPVTFTLDSEGRFSSIVIEIPASGSVKAQKGTVKFFEYGDVTQPKAPPADQVAAA</sequence>
<dbReference type="AlphaFoldDB" id="A0A239KHV9"/>
<keyword evidence="3" id="KW-1185">Reference proteome</keyword>
<proteinExistence type="predicted"/>
<evidence type="ECO:0000256" key="1">
    <source>
        <dbReference type="SAM" id="SignalP"/>
    </source>
</evidence>
<name>A0A239KHV9_9ACTN</name>
<dbReference type="Gene3D" id="2.50.20.20">
    <property type="match status" value="1"/>
</dbReference>
<dbReference type="PROSITE" id="PS51257">
    <property type="entry name" value="PROKAR_LIPOPROTEIN"/>
    <property type="match status" value="1"/>
</dbReference>
<organism evidence="2 3">
    <name type="scientific">Asanoa hainanensis</name>
    <dbReference type="NCBI Taxonomy" id="560556"/>
    <lineage>
        <taxon>Bacteria</taxon>
        <taxon>Bacillati</taxon>
        <taxon>Actinomycetota</taxon>
        <taxon>Actinomycetes</taxon>
        <taxon>Micromonosporales</taxon>
        <taxon>Micromonosporaceae</taxon>
        <taxon>Asanoa</taxon>
    </lineage>
</organism>
<dbReference type="EMBL" id="FZPH01000003">
    <property type="protein sequence ID" value="SNT17761.1"/>
    <property type="molecule type" value="Genomic_DNA"/>
</dbReference>
<reference evidence="2 3" key="1">
    <citation type="submission" date="2017-06" db="EMBL/GenBank/DDBJ databases">
        <authorList>
            <person name="Kim H.J."/>
            <person name="Triplett B.A."/>
        </authorList>
    </citation>
    <scope>NUCLEOTIDE SEQUENCE [LARGE SCALE GENOMIC DNA]</scope>
    <source>
        <strain evidence="2 3">CGMCC 4.5593</strain>
    </source>
</reference>
<keyword evidence="1" id="KW-0732">Signal</keyword>
<protein>
    <recommendedName>
        <fullName evidence="4">Lipoprotein LprG</fullName>
    </recommendedName>
</protein>
<evidence type="ECO:0000313" key="3">
    <source>
        <dbReference type="Proteomes" id="UP000198362"/>
    </source>
</evidence>
<accession>A0A239KHV9</accession>
<dbReference type="RefSeq" id="WP_089247146.1">
    <property type="nucleotide sequence ID" value="NZ_FZPH01000003.1"/>
</dbReference>
<feature type="signal peptide" evidence="1">
    <location>
        <begin position="1"/>
        <end position="23"/>
    </location>
</feature>
<evidence type="ECO:0000313" key="2">
    <source>
        <dbReference type="EMBL" id="SNT17761.1"/>
    </source>
</evidence>